<dbReference type="AlphaFoldDB" id="A0A0D2KR35"/>
<accession>A0A0D2KR35</accession>
<keyword evidence="1" id="KW-1133">Transmembrane helix</keyword>
<dbReference type="STRING" id="945553.A0A0D2KR35"/>
<evidence type="ECO:0000313" key="2">
    <source>
        <dbReference type="EMBL" id="KJA17097.1"/>
    </source>
</evidence>
<protein>
    <recommendedName>
        <fullName evidence="4">Glucose receptor Git3 N-terminal domain-containing protein</fullName>
    </recommendedName>
</protein>
<keyword evidence="1" id="KW-0812">Transmembrane</keyword>
<reference evidence="3" key="1">
    <citation type="submission" date="2014-04" db="EMBL/GenBank/DDBJ databases">
        <title>Evolutionary Origins and Diversification of the Mycorrhizal Mutualists.</title>
        <authorList>
            <consortium name="DOE Joint Genome Institute"/>
            <consortium name="Mycorrhizal Genomics Consortium"/>
            <person name="Kohler A."/>
            <person name="Kuo A."/>
            <person name="Nagy L.G."/>
            <person name="Floudas D."/>
            <person name="Copeland A."/>
            <person name="Barry K.W."/>
            <person name="Cichocki N."/>
            <person name="Veneault-Fourrey C."/>
            <person name="LaButti K."/>
            <person name="Lindquist E.A."/>
            <person name="Lipzen A."/>
            <person name="Lundell T."/>
            <person name="Morin E."/>
            <person name="Murat C."/>
            <person name="Riley R."/>
            <person name="Ohm R."/>
            <person name="Sun H."/>
            <person name="Tunlid A."/>
            <person name="Henrissat B."/>
            <person name="Grigoriev I.V."/>
            <person name="Hibbett D.S."/>
            <person name="Martin F."/>
        </authorList>
    </citation>
    <scope>NUCLEOTIDE SEQUENCE [LARGE SCALE GENOMIC DNA]</scope>
    <source>
        <strain evidence="3">FD-334 SS-4</strain>
    </source>
</reference>
<proteinExistence type="predicted"/>
<evidence type="ECO:0000256" key="1">
    <source>
        <dbReference type="SAM" id="Phobius"/>
    </source>
</evidence>
<dbReference type="OrthoDB" id="3038990at2759"/>
<feature type="transmembrane region" description="Helical" evidence="1">
    <location>
        <begin position="108"/>
        <end position="127"/>
    </location>
</feature>
<evidence type="ECO:0008006" key="4">
    <source>
        <dbReference type="Google" id="ProtNLM"/>
    </source>
</evidence>
<keyword evidence="3" id="KW-1185">Reference proteome</keyword>
<gene>
    <name evidence="2" type="ORF">HYPSUDRAFT_1104897</name>
</gene>
<feature type="transmembrane region" description="Helical" evidence="1">
    <location>
        <begin position="84"/>
        <end position="102"/>
    </location>
</feature>
<sequence length="343" mass="37381">MPFLNDTSALPNQSTPLAFFTPDAAYQAAVANYCTAGALAVLIWDILDNTKADYRLMFRGKLHFSIPILAYIISRYAEFISKRIILPTALLTQIIVAAPTGNCIKFNTVVHAWCPVSICCSGLLFFLRLRAIYHRNRIVVAAFFVLWIGLIASSLFIPLGMSGGAIGSTLYCQYTSIAQSAYVGVVGPLVYDTLVFGAISWRLIHVGSVDMSCRETFHALFSRRGLPEFTDGILVDGQLYYLITMISGIVAVALLYAPSIPAPLRSMGTNPYLAIVNIMACRVFRSTMSGLIRGSQIPNGAVVMGPPHQMVFSVGLDEQASRDTELADVVPAHRINATKTSVR</sequence>
<name>A0A0D2KR35_HYPSF</name>
<dbReference type="EMBL" id="KN817609">
    <property type="protein sequence ID" value="KJA17097.1"/>
    <property type="molecule type" value="Genomic_DNA"/>
</dbReference>
<evidence type="ECO:0000313" key="3">
    <source>
        <dbReference type="Proteomes" id="UP000054270"/>
    </source>
</evidence>
<feature type="transmembrane region" description="Helical" evidence="1">
    <location>
        <begin position="239"/>
        <end position="257"/>
    </location>
</feature>
<feature type="transmembrane region" description="Helical" evidence="1">
    <location>
        <begin position="24"/>
        <end position="47"/>
    </location>
</feature>
<organism evidence="2 3">
    <name type="scientific">Hypholoma sublateritium (strain FD-334 SS-4)</name>
    <dbReference type="NCBI Taxonomy" id="945553"/>
    <lineage>
        <taxon>Eukaryota</taxon>
        <taxon>Fungi</taxon>
        <taxon>Dikarya</taxon>
        <taxon>Basidiomycota</taxon>
        <taxon>Agaricomycotina</taxon>
        <taxon>Agaricomycetes</taxon>
        <taxon>Agaricomycetidae</taxon>
        <taxon>Agaricales</taxon>
        <taxon>Agaricineae</taxon>
        <taxon>Strophariaceae</taxon>
        <taxon>Hypholoma</taxon>
    </lineage>
</organism>
<dbReference type="Proteomes" id="UP000054270">
    <property type="component" value="Unassembled WGS sequence"/>
</dbReference>
<feature type="transmembrane region" description="Helical" evidence="1">
    <location>
        <begin position="139"/>
        <end position="161"/>
    </location>
</feature>
<keyword evidence="1" id="KW-0472">Membrane</keyword>